<evidence type="ECO:0000256" key="1">
    <source>
        <dbReference type="SAM" id="MobiDB-lite"/>
    </source>
</evidence>
<feature type="region of interest" description="Disordered" evidence="1">
    <location>
        <begin position="237"/>
        <end position="265"/>
    </location>
</feature>
<feature type="compositionally biased region" description="Low complexity" evidence="1">
    <location>
        <begin position="93"/>
        <end position="112"/>
    </location>
</feature>
<dbReference type="EMBL" id="MU069803">
    <property type="protein sequence ID" value="KAF5833581.1"/>
    <property type="molecule type" value="Genomic_DNA"/>
</dbReference>
<protein>
    <submittedName>
        <fullName evidence="2">Uncharacterized protein</fullName>
    </submittedName>
</protein>
<dbReference type="Proteomes" id="UP000815325">
    <property type="component" value="Unassembled WGS sequence"/>
</dbReference>
<reference evidence="2" key="1">
    <citation type="submission" date="2017-08" db="EMBL/GenBank/DDBJ databases">
        <authorList>
            <person name="Polle J.E."/>
            <person name="Barry K."/>
            <person name="Cushman J."/>
            <person name="Schmutz J."/>
            <person name="Tran D."/>
            <person name="Hathwaick L.T."/>
            <person name="Yim W.C."/>
            <person name="Jenkins J."/>
            <person name="Mckie-Krisberg Z.M."/>
            <person name="Prochnik S."/>
            <person name="Lindquist E."/>
            <person name="Dockter R.B."/>
            <person name="Adam C."/>
            <person name="Molina H."/>
            <person name="Bunkerborg J."/>
            <person name="Jin E."/>
            <person name="Buchheim M."/>
            <person name="Magnuson J."/>
        </authorList>
    </citation>
    <scope>NUCLEOTIDE SEQUENCE</scope>
    <source>
        <strain evidence="2">CCAP 19/18</strain>
    </source>
</reference>
<proteinExistence type="predicted"/>
<keyword evidence="3" id="KW-1185">Reference proteome</keyword>
<gene>
    <name evidence="2" type="ORF">DUNSADRAFT_10072</name>
</gene>
<accession>A0ABQ7GG55</accession>
<feature type="region of interest" description="Disordered" evidence="1">
    <location>
        <begin position="14"/>
        <end position="178"/>
    </location>
</feature>
<feature type="compositionally biased region" description="Basic and acidic residues" evidence="1">
    <location>
        <begin position="167"/>
        <end position="178"/>
    </location>
</feature>
<evidence type="ECO:0000313" key="2">
    <source>
        <dbReference type="EMBL" id="KAF5833581.1"/>
    </source>
</evidence>
<organism evidence="2 3">
    <name type="scientific">Dunaliella salina</name>
    <name type="common">Green alga</name>
    <name type="synonym">Protococcus salinus</name>
    <dbReference type="NCBI Taxonomy" id="3046"/>
    <lineage>
        <taxon>Eukaryota</taxon>
        <taxon>Viridiplantae</taxon>
        <taxon>Chlorophyta</taxon>
        <taxon>core chlorophytes</taxon>
        <taxon>Chlorophyceae</taxon>
        <taxon>CS clade</taxon>
        <taxon>Chlamydomonadales</taxon>
        <taxon>Dunaliellaceae</taxon>
        <taxon>Dunaliella</taxon>
    </lineage>
</organism>
<sequence length="265" mass="28022">MQAAHTAAAVLSKMLGSVRQDSRRQDGCAGSGPSDVNRGSGGGAEEEAAAAPAPAPAAAAAPAAARMGAGADSQPHGPAKKRMREEDEGGPVGAEESLASEAGLEGAAGQAQRHSAQRKGAQQRKTAGGGRAAKASKRRQAKGRSADGLKGRQVLVPLSQWPAWKPNKGEKRPKAGFRGEIKSANARVGTVVMFSVHEDGYSGRCECVWPREELKKWLVPCGEEVTQAQECAALHEKTREKERKRQRECEHQERAHEQAVSQART</sequence>
<comment type="caution">
    <text evidence="2">The sequence shown here is derived from an EMBL/GenBank/DDBJ whole genome shotgun (WGS) entry which is preliminary data.</text>
</comment>
<evidence type="ECO:0000313" key="3">
    <source>
        <dbReference type="Proteomes" id="UP000815325"/>
    </source>
</evidence>
<name>A0ABQ7GG55_DUNSA</name>
<feature type="compositionally biased region" description="Low complexity" evidence="1">
    <location>
        <begin position="49"/>
        <end position="71"/>
    </location>
</feature>
<feature type="compositionally biased region" description="Basic and acidic residues" evidence="1">
    <location>
        <begin position="237"/>
        <end position="257"/>
    </location>
</feature>